<keyword evidence="3" id="KW-1185">Reference proteome</keyword>
<sequence>MTAAKFNVRIPLLAMNRHQCAKALPVELMSMVFDGLSIEELIITSLVCTFWRAVAVRHQTYWRDIRLASLSTSALDFFEARLKAGSTRTTCVRVDIPVVESPARLRSVVLPALSRNLHRIDKLYLETDIVFDADLFSALQHPAPRLDTLDVVLCHETQSSGALPVNLFDCQAPNLRTVRILNAQLFADRLPHAFSPITDLSYCFNQAQSFPTALFAHCQHLQSLTIYGRYCSLSPEDHLESTIDARHLSSIDISVFAGSFDFVRCMPCVNISRITVTINDEQSAQLLLEHLRGPLEVELYRTPHNVYVRYTSRDTGMQRAFVCLPDQPAVAYLPPVYTSSALVSRVHTIRSSGSCAPLLSAFDALQSCTRLAVSIAEDESLHLPPRPLALPALECVEISSASTALIRPFDLSSFLAAAVLPVSRAVHVALLGIKLDGEPITLGDRFIVSQARCP</sequence>
<feature type="domain" description="F-box" evidence="1">
    <location>
        <begin position="18"/>
        <end position="65"/>
    </location>
</feature>
<dbReference type="SUPFAM" id="SSF52047">
    <property type="entry name" value="RNI-like"/>
    <property type="match status" value="1"/>
</dbReference>
<dbReference type="SMART" id="SM00256">
    <property type="entry name" value="FBOX"/>
    <property type="match status" value="1"/>
</dbReference>
<dbReference type="EMBL" id="JH689039">
    <property type="protein sequence ID" value="EJD32372.1"/>
    <property type="molecule type" value="Genomic_DNA"/>
</dbReference>
<dbReference type="Proteomes" id="UP000006514">
    <property type="component" value="Unassembled WGS sequence"/>
</dbReference>
<dbReference type="AlphaFoldDB" id="J0D1A5"/>
<organism evidence="2 3">
    <name type="scientific">Auricularia subglabra (strain TFB-10046 / SS5)</name>
    <name type="common">White-rot fungus</name>
    <name type="synonym">Auricularia delicata (strain TFB10046)</name>
    <dbReference type="NCBI Taxonomy" id="717982"/>
    <lineage>
        <taxon>Eukaryota</taxon>
        <taxon>Fungi</taxon>
        <taxon>Dikarya</taxon>
        <taxon>Basidiomycota</taxon>
        <taxon>Agaricomycotina</taxon>
        <taxon>Agaricomycetes</taxon>
        <taxon>Auriculariales</taxon>
        <taxon>Auriculariaceae</taxon>
        <taxon>Auricularia</taxon>
    </lineage>
</organism>
<protein>
    <recommendedName>
        <fullName evidence="1">F-box domain-containing protein</fullName>
    </recommendedName>
</protein>
<evidence type="ECO:0000313" key="3">
    <source>
        <dbReference type="Proteomes" id="UP000006514"/>
    </source>
</evidence>
<dbReference type="InterPro" id="IPR036047">
    <property type="entry name" value="F-box-like_dom_sf"/>
</dbReference>
<evidence type="ECO:0000259" key="1">
    <source>
        <dbReference type="PROSITE" id="PS50181"/>
    </source>
</evidence>
<reference evidence="3" key="1">
    <citation type="journal article" date="2012" name="Science">
        <title>The Paleozoic origin of enzymatic lignin decomposition reconstructed from 31 fungal genomes.</title>
        <authorList>
            <person name="Floudas D."/>
            <person name="Binder M."/>
            <person name="Riley R."/>
            <person name="Barry K."/>
            <person name="Blanchette R.A."/>
            <person name="Henrissat B."/>
            <person name="Martinez A.T."/>
            <person name="Otillar R."/>
            <person name="Spatafora J.W."/>
            <person name="Yadav J.S."/>
            <person name="Aerts A."/>
            <person name="Benoit I."/>
            <person name="Boyd A."/>
            <person name="Carlson A."/>
            <person name="Copeland A."/>
            <person name="Coutinho P.M."/>
            <person name="de Vries R.P."/>
            <person name="Ferreira P."/>
            <person name="Findley K."/>
            <person name="Foster B."/>
            <person name="Gaskell J."/>
            <person name="Glotzer D."/>
            <person name="Gorecki P."/>
            <person name="Heitman J."/>
            <person name="Hesse C."/>
            <person name="Hori C."/>
            <person name="Igarashi K."/>
            <person name="Jurgens J.A."/>
            <person name="Kallen N."/>
            <person name="Kersten P."/>
            <person name="Kohler A."/>
            <person name="Kuees U."/>
            <person name="Kumar T.K.A."/>
            <person name="Kuo A."/>
            <person name="LaButti K."/>
            <person name="Larrondo L.F."/>
            <person name="Lindquist E."/>
            <person name="Ling A."/>
            <person name="Lombard V."/>
            <person name="Lucas S."/>
            <person name="Lundell T."/>
            <person name="Martin R."/>
            <person name="McLaughlin D.J."/>
            <person name="Morgenstern I."/>
            <person name="Morin E."/>
            <person name="Murat C."/>
            <person name="Nagy L.G."/>
            <person name="Nolan M."/>
            <person name="Ohm R.A."/>
            <person name="Patyshakuliyeva A."/>
            <person name="Rokas A."/>
            <person name="Ruiz-Duenas F.J."/>
            <person name="Sabat G."/>
            <person name="Salamov A."/>
            <person name="Samejima M."/>
            <person name="Schmutz J."/>
            <person name="Slot J.C."/>
            <person name="St John F."/>
            <person name="Stenlid J."/>
            <person name="Sun H."/>
            <person name="Sun S."/>
            <person name="Syed K."/>
            <person name="Tsang A."/>
            <person name="Wiebenga A."/>
            <person name="Young D."/>
            <person name="Pisabarro A."/>
            <person name="Eastwood D.C."/>
            <person name="Martin F."/>
            <person name="Cullen D."/>
            <person name="Grigoriev I.V."/>
            <person name="Hibbett D.S."/>
        </authorList>
    </citation>
    <scope>NUCLEOTIDE SEQUENCE [LARGE SCALE GENOMIC DNA]</scope>
    <source>
        <strain evidence="3">TFB10046</strain>
    </source>
</reference>
<dbReference type="InterPro" id="IPR032675">
    <property type="entry name" value="LRR_dom_sf"/>
</dbReference>
<dbReference type="Pfam" id="PF12937">
    <property type="entry name" value="F-box-like"/>
    <property type="match status" value="1"/>
</dbReference>
<dbReference type="OrthoDB" id="3213083at2759"/>
<dbReference type="Gene3D" id="1.20.1280.50">
    <property type="match status" value="1"/>
</dbReference>
<dbReference type="Gene3D" id="3.80.10.10">
    <property type="entry name" value="Ribonuclease Inhibitor"/>
    <property type="match status" value="1"/>
</dbReference>
<name>J0D1A5_AURST</name>
<gene>
    <name evidence="2" type="ORF">AURDEDRAFT_178563</name>
</gene>
<evidence type="ECO:0000313" key="2">
    <source>
        <dbReference type="EMBL" id="EJD32372.1"/>
    </source>
</evidence>
<proteinExistence type="predicted"/>
<dbReference type="KEGG" id="adl:AURDEDRAFT_178563"/>
<dbReference type="SUPFAM" id="SSF81383">
    <property type="entry name" value="F-box domain"/>
    <property type="match status" value="1"/>
</dbReference>
<accession>J0D1A5</accession>
<dbReference type="InParanoid" id="J0D1A5"/>
<dbReference type="PROSITE" id="PS50181">
    <property type="entry name" value="FBOX"/>
    <property type="match status" value="1"/>
</dbReference>
<dbReference type="InterPro" id="IPR001810">
    <property type="entry name" value="F-box_dom"/>
</dbReference>